<dbReference type="Gene3D" id="3.90.25.10">
    <property type="entry name" value="UDP-galactose 4-epimerase, domain 1"/>
    <property type="match status" value="1"/>
</dbReference>
<evidence type="ECO:0000256" key="1">
    <source>
        <dbReference type="ARBA" id="ARBA00022857"/>
    </source>
</evidence>
<dbReference type="SUPFAM" id="SSF51735">
    <property type="entry name" value="NAD(P)-binding Rossmann-fold domains"/>
    <property type="match status" value="1"/>
</dbReference>
<dbReference type="PANTHER" id="PTHR42748">
    <property type="entry name" value="NITROGEN METABOLITE REPRESSION PROTEIN NMRA FAMILY MEMBER"/>
    <property type="match status" value="1"/>
</dbReference>
<dbReference type="InterPro" id="IPR036291">
    <property type="entry name" value="NAD(P)-bd_dom_sf"/>
</dbReference>
<accession>A0ABW6RZA5</accession>
<dbReference type="Gene3D" id="3.40.50.720">
    <property type="entry name" value="NAD(P)-binding Rossmann-like Domain"/>
    <property type="match status" value="1"/>
</dbReference>
<name>A0ABW6RZA5_9NOCA</name>
<evidence type="ECO:0000313" key="4">
    <source>
        <dbReference type="Proteomes" id="UP001601992"/>
    </source>
</evidence>
<reference evidence="3 4" key="1">
    <citation type="submission" date="2024-10" db="EMBL/GenBank/DDBJ databases">
        <title>The Natural Products Discovery Center: Release of the First 8490 Sequenced Strains for Exploring Actinobacteria Biosynthetic Diversity.</title>
        <authorList>
            <person name="Kalkreuter E."/>
            <person name="Kautsar S.A."/>
            <person name="Yang D."/>
            <person name="Bader C.D."/>
            <person name="Teijaro C.N."/>
            <person name="Fluegel L."/>
            <person name="Davis C.M."/>
            <person name="Simpson J.R."/>
            <person name="Lauterbach L."/>
            <person name="Steele A.D."/>
            <person name="Gui C."/>
            <person name="Meng S."/>
            <person name="Li G."/>
            <person name="Viehrig K."/>
            <person name="Ye F."/>
            <person name="Su P."/>
            <person name="Kiefer A.F."/>
            <person name="Nichols A."/>
            <person name="Cepeda A.J."/>
            <person name="Yan W."/>
            <person name="Fan B."/>
            <person name="Jiang Y."/>
            <person name="Adhikari A."/>
            <person name="Zheng C.-J."/>
            <person name="Schuster L."/>
            <person name="Cowan T.M."/>
            <person name="Smanski M.J."/>
            <person name="Chevrette M.G."/>
            <person name="De Carvalho L.P.S."/>
            <person name="Shen B."/>
        </authorList>
    </citation>
    <scope>NUCLEOTIDE SEQUENCE [LARGE SCALE GENOMIC DNA]</scope>
    <source>
        <strain evidence="3 4">NPDC002593</strain>
    </source>
</reference>
<gene>
    <name evidence="3" type="ORF">ACFYXQ_16160</name>
</gene>
<keyword evidence="1" id="KW-0521">NADP</keyword>
<feature type="domain" description="NAD(P)-binding" evidence="2">
    <location>
        <begin position="17"/>
        <end position="153"/>
    </location>
</feature>
<dbReference type="RefSeq" id="WP_387404099.1">
    <property type="nucleotide sequence ID" value="NZ_JBIAQY010000004.1"/>
</dbReference>
<dbReference type="Proteomes" id="UP001601992">
    <property type="component" value="Unassembled WGS sequence"/>
</dbReference>
<dbReference type="PANTHER" id="PTHR42748:SF7">
    <property type="entry name" value="NMRA LIKE REDOX SENSOR 1-RELATED"/>
    <property type="match status" value="1"/>
</dbReference>
<dbReference type="EMBL" id="JBIAQY010000004">
    <property type="protein sequence ID" value="MFF3569304.1"/>
    <property type="molecule type" value="Genomic_DNA"/>
</dbReference>
<comment type="caution">
    <text evidence="3">The sequence shown here is derived from an EMBL/GenBank/DDBJ whole genome shotgun (WGS) entry which is preliminary data.</text>
</comment>
<dbReference type="InterPro" id="IPR051164">
    <property type="entry name" value="NmrA-like_oxidored"/>
</dbReference>
<keyword evidence="4" id="KW-1185">Reference proteome</keyword>
<dbReference type="InterPro" id="IPR016040">
    <property type="entry name" value="NAD(P)-bd_dom"/>
</dbReference>
<dbReference type="Pfam" id="PF13460">
    <property type="entry name" value="NAD_binding_10"/>
    <property type="match status" value="1"/>
</dbReference>
<evidence type="ECO:0000259" key="2">
    <source>
        <dbReference type="Pfam" id="PF13460"/>
    </source>
</evidence>
<proteinExistence type="predicted"/>
<protein>
    <submittedName>
        <fullName evidence="3">SDR family oxidoreductase</fullName>
    </submittedName>
</protein>
<organism evidence="3 4">
    <name type="scientific">Nocardia jiangxiensis</name>
    <dbReference type="NCBI Taxonomy" id="282685"/>
    <lineage>
        <taxon>Bacteria</taxon>
        <taxon>Bacillati</taxon>
        <taxon>Actinomycetota</taxon>
        <taxon>Actinomycetes</taxon>
        <taxon>Mycobacteriales</taxon>
        <taxon>Nocardiaceae</taxon>
        <taxon>Nocardia</taxon>
    </lineage>
</organism>
<sequence>MEPGPTGEDVDVVALVGAGGHTGREVTFALSQRPGTEVRAIVRSTAAAERALASGATTAVLADLTDPVSLLTAFSGAAVVHVIPPAFNANEERLIGNAANAAVAAGARLFGYHSVLQPDDPHLPHHLRKNRAEIRIRETDVPWVVIRPCMYAQTAVRLLGGGGAPRLPFGPGGRFSPIDLSDIAEATATALSGNGYAYGVFELAGPQLLTIQEMSAVITGTSSLGAIPFS</sequence>
<evidence type="ECO:0000313" key="3">
    <source>
        <dbReference type="EMBL" id="MFF3569304.1"/>
    </source>
</evidence>